<name>A0A9P8RT12_9PEZI</name>
<dbReference type="PANTHER" id="PTHR12748:SF0">
    <property type="entry name" value="ORIGIN RECOGNITION COMPLEX SUBUNIT 3"/>
    <property type="match status" value="1"/>
</dbReference>
<dbReference type="Pfam" id="PF18137">
    <property type="entry name" value="WHD_ORC"/>
    <property type="match status" value="1"/>
</dbReference>
<evidence type="ECO:0000313" key="2">
    <source>
        <dbReference type="EMBL" id="KAH0565083.1"/>
    </source>
</evidence>
<dbReference type="GO" id="GO:0005664">
    <property type="term" value="C:nuclear origin of replication recognition complex"/>
    <property type="evidence" value="ECO:0007669"/>
    <property type="project" value="InterPro"/>
</dbReference>
<dbReference type="InterPro" id="IPR020795">
    <property type="entry name" value="ORC3"/>
</dbReference>
<proteinExistence type="predicted"/>
<dbReference type="GO" id="GO:0005656">
    <property type="term" value="C:nuclear pre-replicative complex"/>
    <property type="evidence" value="ECO:0007669"/>
    <property type="project" value="TreeGrafter"/>
</dbReference>
<reference evidence="2" key="1">
    <citation type="submission" date="2021-03" db="EMBL/GenBank/DDBJ databases">
        <title>Comparative genomics and phylogenomic investigation of the class Geoglossomycetes provide insights into ecological specialization and systematics.</title>
        <authorList>
            <person name="Melie T."/>
            <person name="Pirro S."/>
            <person name="Miller A.N."/>
            <person name="Quandt A."/>
        </authorList>
    </citation>
    <scope>NUCLEOTIDE SEQUENCE</scope>
    <source>
        <strain evidence="2">CAQ_001_2017</strain>
    </source>
</reference>
<gene>
    <name evidence="2" type="ORF">GP486_001523</name>
</gene>
<dbReference type="GO" id="GO:0003688">
    <property type="term" value="F:DNA replication origin binding"/>
    <property type="evidence" value="ECO:0007669"/>
    <property type="project" value="TreeGrafter"/>
</dbReference>
<sequence>MSHFYANPLSVLLADTAAHKILQREHLEAIRNLPSFRRYTSFVEKLLDGNQPQRVRLLLDDNSLLSTLMSHISHCRNVTNRLLDAIKVLGVSRGCLQGKSNAPLSELYVKAVSGELKGSVIVRDLLLSVKKMPSDALSRLLGKLAVHMGNGGALDELQLVNNNLQTLINSGNGREQQLRSEHDIRHETLRTTVVAQKVEISMQKNALSKKDTAYSKLVRQVHDILENYFSANLIDPHGIFLYEIFFYDLRSPHRDVFTPKPRFTIERALSAPHDYLGCNCCGVDGEALESTQPPTAILYQLYQESGALVNVFDLWSAFYAIVGGEDGEDCDESNALWVHLPDRSDGALPRI</sequence>
<dbReference type="PANTHER" id="PTHR12748">
    <property type="entry name" value="ORIGIN RECOGNITION COMPLEX SUBUNIT 3"/>
    <property type="match status" value="1"/>
</dbReference>
<protein>
    <recommendedName>
        <fullName evidence="1">Origin recognition complex subunit 3 winged helix C-terminal domain-containing protein</fullName>
    </recommendedName>
</protein>
<evidence type="ECO:0000313" key="3">
    <source>
        <dbReference type="Proteomes" id="UP000750711"/>
    </source>
</evidence>
<dbReference type="AlphaFoldDB" id="A0A9P8RT12"/>
<evidence type="ECO:0000259" key="1">
    <source>
        <dbReference type="Pfam" id="PF18137"/>
    </source>
</evidence>
<dbReference type="GO" id="GO:0031261">
    <property type="term" value="C:DNA replication preinitiation complex"/>
    <property type="evidence" value="ECO:0007669"/>
    <property type="project" value="TreeGrafter"/>
</dbReference>
<dbReference type="EMBL" id="JAGHQM010000138">
    <property type="protein sequence ID" value="KAH0565083.1"/>
    <property type="molecule type" value="Genomic_DNA"/>
</dbReference>
<dbReference type="InterPro" id="IPR040855">
    <property type="entry name" value="ORC_WH_C"/>
</dbReference>
<comment type="caution">
    <text evidence="2">The sequence shown here is derived from an EMBL/GenBank/DDBJ whole genome shotgun (WGS) entry which is preliminary data.</text>
</comment>
<organism evidence="2 3">
    <name type="scientific">Trichoglossum hirsutum</name>
    <dbReference type="NCBI Taxonomy" id="265104"/>
    <lineage>
        <taxon>Eukaryota</taxon>
        <taxon>Fungi</taxon>
        <taxon>Dikarya</taxon>
        <taxon>Ascomycota</taxon>
        <taxon>Pezizomycotina</taxon>
        <taxon>Geoglossomycetes</taxon>
        <taxon>Geoglossales</taxon>
        <taxon>Geoglossaceae</taxon>
        <taxon>Trichoglossum</taxon>
    </lineage>
</organism>
<dbReference type="GO" id="GO:0006270">
    <property type="term" value="P:DNA replication initiation"/>
    <property type="evidence" value="ECO:0007669"/>
    <property type="project" value="TreeGrafter"/>
</dbReference>
<dbReference type="Proteomes" id="UP000750711">
    <property type="component" value="Unassembled WGS sequence"/>
</dbReference>
<accession>A0A9P8RT12</accession>
<keyword evidence="3" id="KW-1185">Reference proteome</keyword>
<feature type="domain" description="Origin recognition complex subunit 3 winged helix C-terminal" evidence="1">
    <location>
        <begin position="262"/>
        <end position="330"/>
    </location>
</feature>
<dbReference type="CDD" id="cd20704">
    <property type="entry name" value="Orc3"/>
    <property type="match status" value="1"/>
</dbReference>